<name>A0ACC2WK31_9TREE</name>
<protein>
    <submittedName>
        <fullName evidence="1">Uncharacterized protein</fullName>
    </submittedName>
</protein>
<accession>A0ACC2WK31</accession>
<comment type="caution">
    <text evidence="1">The sequence shown here is derived from an EMBL/GenBank/DDBJ whole genome shotgun (WGS) entry which is preliminary data.</text>
</comment>
<dbReference type="Proteomes" id="UP001230649">
    <property type="component" value="Unassembled WGS sequence"/>
</dbReference>
<keyword evidence="2" id="KW-1185">Reference proteome</keyword>
<dbReference type="EMBL" id="JASBWS010000017">
    <property type="protein sequence ID" value="KAJ9111823.1"/>
    <property type="molecule type" value="Genomic_DNA"/>
</dbReference>
<evidence type="ECO:0000313" key="1">
    <source>
        <dbReference type="EMBL" id="KAJ9111823.1"/>
    </source>
</evidence>
<sequence length="401" mass="40866">MRYATLLSTLSVIAGLVSPTTAQTAQQPVSVECSESSTFEGFLNALLTVLHYSGNTAFEEVVAEWSETEAGYEVLQGVQSAVLGQEKWTMLVPTDSALTAAGLTSSYTNAADLYSVLTYHILPVSVPSYDAFTSSHYIAESLAPVTASSEIGVDLVLAKGKTAGQISVVALNGESTITKEIAKGDQANALGGLTLMSVDAVLPAPATLPQVLTTLAKATTDASASGLSLYTTALNNTKALNTLANLNVTNARGLTIFAPIDAAFSGEQASTNAVAWQKVLAGHYTSSQTIYSTGFAPSAKIFMSSGNAVTFVSNSSGTFVVSTDASGSSAKIIRSDILLQGGGVVDRLLAATNLEKANATSAGTANGGTLASGAIPSLQFGSTYAVGALVSLATLAVTFGL</sequence>
<proteinExistence type="predicted"/>
<gene>
    <name evidence="1" type="ORF">QFC20_002410</name>
</gene>
<organism evidence="1 2">
    <name type="scientific">Naganishia adeliensis</name>
    <dbReference type="NCBI Taxonomy" id="92952"/>
    <lineage>
        <taxon>Eukaryota</taxon>
        <taxon>Fungi</taxon>
        <taxon>Dikarya</taxon>
        <taxon>Basidiomycota</taxon>
        <taxon>Agaricomycotina</taxon>
        <taxon>Tremellomycetes</taxon>
        <taxon>Filobasidiales</taxon>
        <taxon>Filobasidiaceae</taxon>
        <taxon>Naganishia</taxon>
    </lineage>
</organism>
<reference evidence="1" key="1">
    <citation type="submission" date="2023-04" db="EMBL/GenBank/DDBJ databases">
        <title>Draft Genome sequencing of Naganishia species isolated from polar environments using Oxford Nanopore Technology.</title>
        <authorList>
            <person name="Leo P."/>
            <person name="Venkateswaran K."/>
        </authorList>
    </citation>
    <scope>NUCLEOTIDE SEQUENCE</scope>
    <source>
        <strain evidence="1">MNA-CCFEE 5262</strain>
    </source>
</reference>
<evidence type="ECO:0000313" key="2">
    <source>
        <dbReference type="Proteomes" id="UP001230649"/>
    </source>
</evidence>